<dbReference type="EMBL" id="FZQP02003445">
    <property type="protein sequence ID" value="VVC98217.1"/>
    <property type="molecule type" value="Genomic_DNA"/>
</dbReference>
<accession>A0A5E4QIV7</accession>
<evidence type="ECO:0000256" key="3">
    <source>
        <dbReference type="PROSITE-ProRule" id="PRU00497"/>
    </source>
</evidence>
<protein>
    <recommendedName>
        <fullName evidence="7">Larval cuticle protein LCP-22</fullName>
    </recommendedName>
</protein>
<dbReference type="GO" id="GO:0008010">
    <property type="term" value="F:structural constituent of chitin-based larval cuticle"/>
    <property type="evidence" value="ECO:0007669"/>
    <property type="project" value="TreeGrafter"/>
</dbReference>
<evidence type="ECO:0000313" key="5">
    <source>
        <dbReference type="EMBL" id="VVC98217.1"/>
    </source>
</evidence>
<dbReference type="Proteomes" id="UP000324832">
    <property type="component" value="Unassembled WGS sequence"/>
</dbReference>
<evidence type="ECO:0000256" key="4">
    <source>
        <dbReference type="SAM" id="SignalP"/>
    </source>
</evidence>
<keyword evidence="6" id="KW-1185">Reference proteome</keyword>
<gene>
    <name evidence="5" type="ORF">LSINAPIS_LOCUS9333</name>
</gene>
<feature type="chain" id="PRO_5022768537" description="Larval cuticle protein LCP-22" evidence="4">
    <location>
        <begin position="18"/>
        <end position="248"/>
    </location>
</feature>
<keyword evidence="2 4" id="KW-0732">Signal</keyword>
<dbReference type="PRINTS" id="PR00947">
    <property type="entry name" value="CUTICLE"/>
</dbReference>
<organism evidence="5 6">
    <name type="scientific">Leptidea sinapis</name>
    <dbReference type="NCBI Taxonomy" id="189913"/>
    <lineage>
        <taxon>Eukaryota</taxon>
        <taxon>Metazoa</taxon>
        <taxon>Ecdysozoa</taxon>
        <taxon>Arthropoda</taxon>
        <taxon>Hexapoda</taxon>
        <taxon>Insecta</taxon>
        <taxon>Pterygota</taxon>
        <taxon>Neoptera</taxon>
        <taxon>Endopterygota</taxon>
        <taxon>Lepidoptera</taxon>
        <taxon>Glossata</taxon>
        <taxon>Ditrysia</taxon>
        <taxon>Papilionoidea</taxon>
        <taxon>Pieridae</taxon>
        <taxon>Dismorphiinae</taxon>
        <taxon>Leptidea</taxon>
    </lineage>
</organism>
<evidence type="ECO:0000256" key="2">
    <source>
        <dbReference type="ARBA" id="ARBA00022729"/>
    </source>
</evidence>
<dbReference type="PROSITE" id="PS51155">
    <property type="entry name" value="CHIT_BIND_RR_2"/>
    <property type="match status" value="1"/>
</dbReference>
<evidence type="ECO:0008006" key="7">
    <source>
        <dbReference type="Google" id="ProtNLM"/>
    </source>
</evidence>
<dbReference type="PANTHER" id="PTHR10380:SF237">
    <property type="entry name" value="CUTICULAR PROTEIN 65AU, ISOFORM A-RELATED"/>
    <property type="match status" value="1"/>
</dbReference>
<dbReference type="PANTHER" id="PTHR10380">
    <property type="entry name" value="CUTICLE PROTEIN"/>
    <property type="match status" value="1"/>
</dbReference>
<dbReference type="InterPro" id="IPR031311">
    <property type="entry name" value="CHIT_BIND_RR_consensus"/>
</dbReference>
<dbReference type="InterPro" id="IPR000618">
    <property type="entry name" value="Insect_cuticle"/>
</dbReference>
<evidence type="ECO:0000313" key="6">
    <source>
        <dbReference type="Proteomes" id="UP000324832"/>
    </source>
</evidence>
<dbReference type="AlphaFoldDB" id="A0A5E4QIV7"/>
<name>A0A5E4QIV7_9NEOP</name>
<sequence>MRFAVVVLACVLAVANAQFNNGQYNPQGEQYKYNQYNQYRPYNQYNRYNQQYNQQYNPYNRYNPTPAYPTYKPWSSTTYAPRPSVTVTEVPQLKVTTVAPLASIVPVVTPKPTPVPVQVPVVPVARVSADARSAETIRSGNQIEADGTFNYFYETNNGIAAQAQGVPRTFGGNPPVSPDVIQGSFSWTSPEGEVITMNYVADENGYQPSGNAIPQPPEIPAQIARALAYTAKYIQAAPIAAASAIAQN</sequence>
<dbReference type="GO" id="GO:0062129">
    <property type="term" value="C:chitin-based extracellular matrix"/>
    <property type="evidence" value="ECO:0007669"/>
    <property type="project" value="TreeGrafter"/>
</dbReference>
<reference evidence="5 6" key="1">
    <citation type="submission" date="2017-07" db="EMBL/GenBank/DDBJ databases">
        <authorList>
            <person name="Talla V."/>
            <person name="Backstrom N."/>
        </authorList>
    </citation>
    <scope>NUCLEOTIDE SEQUENCE [LARGE SCALE GENOMIC DNA]</scope>
</reference>
<feature type="signal peptide" evidence="4">
    <location>
        <begin position="1"/>
        <end position="17"/>
    </location>
</feature>
<evidence type="ECO:0000256" key="1">
    <source>
        <dbReference type="ARBA" id="ARBA00022460"/>
    </source>
</evidence>
<dbReference type="InterPro" id="IPR050468">
    <property type="entry name" value="Cuticle_Struct_Prot"/>
</dbReference>
<dbReference type="Pfam" id="PF00379">
    <property type="entry name" value="Chitin_bind_4"/>
    <property type="match status" value="1"/>
</dbReference>
<proteinExistence type="predicted"/>
<keyword evidence="1 3" id="KW-0193">Cuticle</keyword>
<dbReference type="PROSITE" id="PS00233">
    <property type="entry name" value="CHIT_BIND_RR_1"/>
    <property type="match status" value="1"/>
</dbReference>